<sequence>MHEAHSWLSNLLAILMAPLTIWFLYYWCRGDKASDLENEGMKKISTRPFFFSSLGIYSDDYFFDDESLIQVRKKKEILKVALFDIVRVRPENTRINNRRVWSVRYRLQGAEKEIRLIHNLTFFNRHFLDFLAAVKKASPGVEVKDTGLFRF</sequence>
<dbReference type="HOGENOM" id="CLU_126004_1_0_6"/>
<evidence type="ECO:0000256" key="1">
    <source>
        <dbReference type="SAM" id="Phobius"/>
    </source>
</evidence>
<dbReference type="OrthoDB" id="6565701at2"/>
<organism evidence="2 3">
    <name type="scientific">Erwinia tasmaniensis (strain DSM 17950 / CFBP 7177 / CIP 109463 / NCPPB 4357 / Et1/99)</name>
    <dbReference type="NCBI Taxonomy" id="465817"/>
    <lineage>
        <taxon>Bacteria</taxon>
        <taxon>Pseudomonadati</taxon>
        <taxon>Pseudomonadota</taxon>
        <taxon>Gammaproteobacteria</taxon>
        <taxon>Enterobacterales</taxon>
        <taxon>Erwiniaceae</taxon>
        <taxon>Erwinia</taxon>
    </lineage>
</organism>
<keyword evidence="1" id="KW-0812">Transmembrane</keyword>
<dbReference type="RefSeq" id="WP_012442729.1">
    <property type="nucleotide sequence ID" value="NC_010694.1"/>
</dbReference>
<keyword evidence="1" id="KW-0472">Membrane</keyword>
<accession>B2VCR1</accession>
<dbReference type="AlphaFoldDB" id="B2VCR1"/>
<proteinExistence type="predicted"/>
<dbReference type="KEGG" id="eta:ETA_30320"/>
<dbReference type="EMBL" id="CU468135">
    <property type="protein sequence ID" value="CAO98078.1"/>
    <property type="molecule type" value="Genomic_DNA"/>
</dbReference>
<reference evidence="2 3" key="1">
    <citation type="journal article" date="2008" name="Environ. Microbiol.">
        <title>The genome of Erwinia tasmaniensis strain Et1/99, a non-pathogenic bacterium in the genus Erwinia.</title>
        <authorList>
            <person name="Kube M."/>
            <person name="Migdoll A.M."/>
            <person name="Mueller I."/>
            <person name="Kuhl H."/>
            <person name="Beck A."/>
            <person name="Reinhardt R."/>
            <person name="Geider K."/>
        </authorList>
    </citation>
    <scope>NUCLEOTIDE SEQUENCE [LARGE SCALE GENOMIC DNA]</scope>
    <source>
        <strain evidence="3">DSM 17950 / CFBP 7177 / CIP 109463 / NCPPB 4357 / Et1/99</strain>
    </source>
</reference>
<feature type="transmembrane region" description="Helical" evidence="1">
    <location>
        <begin position="7"/>
        <end position="27"/>
    </location>
</feature>
<dbReference type="eggNOG" id="ENOG5032ZQD">
    <property type="taxonomic scope" value="Bacteria"/>
</dbReference>
<keyword evidence="3" id="KW-1185">Reference proteome</keyword>
<protein>
    <submittedName>
        <fullName evidence="2">Membrane protein</fullName>
    </submittedName>
</protein>
<evidence type="ECO:0000313" key="2">
    <source>
        <dbReference type="EMBL" id="CAO98078.1"/>
    </source>
</evidence>
<name>B2VCR1_ERWT9</name>
<evidence type="ECO:0000313" key="3">
    <source>
        <dbReference type="Proteomes" id="UP000001726"/>
    </source>
</evidence>
<gene>
    <name evidence="2" type="ordered locus">ETA_30320</name>
</gene>
<keyword evidence="1" id="KW-1133">Transmembrane helix</keyword>
<dbReference type="STRING" id="465817.ETA_30320"/>
<dbReference type="Proteomes" id="UP000001726">
    <property type="component" value="Chromosome"/>
</dbReference>